<keyword evidence="2" id="KW-0489">Methyltransferase</keyword>
<dbReference type="AlphaFoldDB" id="A0A3R9YE01"/>
<proteinExistence type="predicted"/>
<evidence type="ECO:0000313" key="2">
    <source>
        <dbReference type="EMBL" id="RST85474.1"/>
    </source>
</evidence>
<dbReference type="Proteomes" id="UP000278398">
    <property type="component" value="Unassembled WGS sequence"/>
</dbReference>
<evidence type="ECO:0000313" key="3">
    <source>
        <dbReference type="Proteomes" id="UP000278398"/>
    </source>
</evidence>
<dbReference type="OrthoDB" id="9788660at2"/>
<dbReference type="GO" id="GO:0008168">
    <property type="term" value="F:methyltransferase activity"/>
    <property type="evidence" value="ECO:0007669"/>
    <property type="project" value="UniProtKB-KW"/>
</dbReference>
<dbReference type="PANTHER" id="PTHR12843:SF5">
    <property type="entry name" value="EEF1A LYSINE METHYLTRANSFERASE 2"/>
    <property type="match status" value="1"/>
</dbReference>
<feature type="domain" description="Methyltransferase" evidence="1">
    <location>
        <begin position="49"/>
        <end position="139"/>
    </location>
</feature>
<dbReference type="GO" id="GO:0032259">
    <property type="term" value="P:methylation"/>
    <property type="evidence" value="ECO:0007669"/>
    <property type="project" value="UniProtKB-KW"/>
</dbReference>
<accession>A0A3R9YE01</accession>
<name>A0A3R9YE01_9HYPH</name>
<dbReference type="EMBL" id="RWKW01000055">
    <property type="protein sequence ID" value="RST85474.1"/>
    <property type="molecule type" value="Genomic_DNA"/>
</dbReference>
<gene>
    <name evidence="2" type="ORF">EJC49_15395</name>
</gene>
<protein>
    <submittedName>
        <fullName evidence="2">Class I SAM-dependent methyltransferase</fullName>
    </submittedName>
</protein>
<comment type="caution">
    <text evidence="2">The sequence shown here is derived from an EMBL/GenBank/DDBJ whole genome shotgun (WGS) entry which is preliminary data.</text>
</comment>
<dbReference type="InterPro" id="IPR029063">
    <property type="entry name" value="SAM-dependent_MTases_sf"/>
</dbReference>
<sequence>MYPSDPVDRRQWGEAYVHKGETGVSWFEETPTVSLDLIKALPGPKGSLIDVGGGASRLATHALRLGFGHVAVLDLSGEAITRSQAATGSEADRVEWIVANVTSWKPGRRYDVWHDRAAFHFLTDEADRAAYVETLNAALSVTGHAIIATFALDGPERCSGLPVQRYSPETLAATLGPRFMLVNSVRHEHQTPWGSTQAFQFSVLARVS</sequence>
<evidence type="ECO:0000259" key="1">
    <source>
        <dbReference type="Pfam" id="PF13649"/>
    </source>
</evidence>
<dbReference type="InterPro" id="IPR041698">
    <property type="entry name" value="Methyltransf_25"/>
</dbReference>
<reference evidence="2 3" key="1">
    <citation type="submission" date="2018-12" db="EMBL/GenBank/DDBJ databases">
        <title>Mesorhizobium carbonis sp. nov., isolated from coal mine water.</title>
        <authorList>
            <person name="Xin W."/>
            <person name="Xu Z."/>
            <person name="Xiang F."/>
            <person name="Zhang J."/>
            <person name="Xi L."/>
            <person name="Liu J."/>
        </authorList>
    </citation>
    <scope>NUCLEOTIDE SEQUENCE [LARGE SCALE GENOMIC DNA]</scope>
    <source>
        <strain evidence="2 3">B2.3</strain>
    </source>
</reference>
<organism evidence="2 3">
    <name type="scientific">Aquibium carbonis</name>
    <dbReference type="NCBI Taxonomy" id="2495581"/>
    <lineage>
        <taxon>Bacteria</taxon>
        <taxon>Pseudomonadati</taxon>
        <taxon>Pseudomonadota</taxon>
        <taxon>Alphaproteobacteria</taxon>
        <taxon>Hyphomicrobiales</taxon>
        <taxon>Phyllobacteriaceae</taxon>
        <taxon>Aquibium</taxon>
    </lineage>
</organism>
<dbReference type="RefSeq" id="WP_126700824.1">
    <property type="nucleotide sequence ID" value="NZ_RWKW01000055.1"/>
</dbReference>
<dbReference type="CDD" id="cd02440">
    <property type="entry name" value="AdoMet_MTases"/>
    <property type="match status" value="1"/>
</dbReference>
<dbReference type="Gene3D" id="3.40.50.150">
    <property type="entry name" value="Vaccinia Virus protein VP39"/>
    <property type="match status" value="1"/>
</dbReference>
<keyword evidence="3" id="KW-1185">Reference proteome</keyword>
<keyword evidence="2" id="KW-0808">Transferase</keyword>
<dbReference type="SUPFAM" id="SSF53335">
    <property type="entry name" value="S-adenosyl-L-methionine-dependent methyltransferases"/>
    <property type="match status" value="1"/>
</dbReference>
<dbReference type="PANTHER" id="PTHR12843">
    <property type="entry name" value="PROTEIN-LYSINE N-METHYLTRANSFERASE METTL10"/>
    <property type="match status" value="1"/>
</dbReference>
<dbReference type="Pfam" id="PF13649">
    <property type="entry name" value="Methyltransf_25"/>
    <property type="match status" value="1"/>
</dbReference>